<dbReference type="Proteomes" id="UP000054735">
    <property type="component" value="Unassembled WGS sequence"/>
</dbReference>
<feature type="transmembrane region" description="Helical" evidence="1">
    <location>
        <begin position="215"/>
        <end position="233"/>
    </location>
</feature>
<keyword evidence="1" id="KW-0472">Membrane</keyword>
<proteinExistence type="predicted"/>
<keyword evidence="1" id="KW-1133">Transmembrane helix</keyword>
<dbReference type="AlphaFoldDB" id="A0A378IIL2"/>
<sequence>MTFNKAIYWALLIAALCYLFIMQLAAIWPFTIDDMYIPLRYARHLAEGNGLLWNLNEPPVEGYSNFSFVLLGAAAIYLGLDPVITLKIAGVLGLLFATLGLYQLSRLLLPKSLALLPGIGMLLYKGEIIWAASGLETSCYQALIIYSLYFLLKGNGYQDYPLSRKEEALPNYFICFAVLMSAASLTRPEAPFLFILFSILILIDNPKPVRFFLSNYSLSVLIYLAVYLPYFYWRWHYFGRLLPNSVYCKGFDAQFTFKQDWMYLKLIWPFLLASLPGIFLSRDKLHLYFWMPSLLYLILLFQSDSVAAFYNRLFLPVLPLLFVLTVKGVHSLLQIYFQGGKSVYPSIFCSAFFALLFIPMNSLSGYRYFSQMPVAGEQLRDRLVYWLDKQAKPGSTVVLGDSGRVPFKSQLSFIDSYCLNNRKMTENKTDLMYQHFCVALFKDKPDIIILTSLNQQGKAIYAPADYCLKQTLTNNRLYEFRDKLTTPESAEVYQYEIYSLKH</sequence>
<evidence type="ECO:0000313" key="3">
    <source>
        <dbReference type="EMBL" id="STX32014.1"/>
    </source>
</evidence>
<feature type="transmembrane region" description="Helical" evidence="1">
    <location>
        <begin position="62"/>
        <end position="80"/>
    </location>
</feature>
<gene>
    <name evidence="2" type="ORF">Lbir_2999</name>
    <name evidence="3" type="ORF">NCTC12437_01792</name>
</gene>
<dbReference type="OrthoDB" id="5492344at2"/>
<dbReference type="EMBL" id="UGNW01000001">
    <property type="protein sequence ID" value="STX32014.1"/>
    <property type="molecule type" value="Genomic_DNA"/>
</dbReference>
<reference evidence="2 4" key="1">
    <citation type="submission" date="2015-11" db="EMBL/GenBank/DDBJ databases">
        <title>Genomic analysis of 38 Legionella species identifies large and diverse effector repertoires.</title>
        <authorList>
            <person name="Burstein D."/>
            <person name="Amaro F."/>
            <person name="Zusman T."/>
            <person name="Lifshitz Z."/>
            <person name="Cohen O."/>
            <person name="Gilbert J.A."/>
            <person name="Pupko T."/>
            <person name="Shuman H.A."/>
            <person name="Segal G."/>
        </authorList>
    </citation>
    <scope>NUCLEOTIDE SEQUENCE [LARGE SCALE GENOMIC DNA]</scope>
    <source>
        <strain evidence="2 4">CDC#1407-AL-14</strain>
    </source>
</reference>
<dbReference type="STRING" id="28083.Lbir_2999"/>
<feature type="transmembrane region" description="Helical" evidence="1">
    <location>
        <begin position="87"/>
        <end position="108"/>
    </location>
</feature>
<dbReference type="RefSeq" id="WP_058524995.1">
    <property type="nucleotide sequence ID" value="NZ_CAAAHV010000025.1"/>
</dbReference>
<feature type="transmembrane region" description="Helical" evidence="1">
    <location>
        <begin position="261"/>
        <end position="279"/>
    </location>
</feature>
<evidence type="ECO:0000313" key="2">
    <source>
        <dbReference type="EMBL" id="KTC67751.1"/>
    </source>
</evidence>
<organism evidence="3 5">
    <name type="scientific">Legionella birminghamensis</name>
    <dbReference type="NCBI Taxonomy" id="28083"/>
    <lineage>
        <taxon>Bacteria</taxon>
        <taxon>Pseudomonadati</taxon>
        <taxon>Pseudomonadota</taxon>
        <taxon>Gammaproteobacteria</taxon>
        <taxon>Legionellales</taxon>
        <taxon>Legionellaceae</taxon>
        <taxon>Legionella</taxon>
    </lineage>
</organism>
<keyword evidence="4" id="KW-1185">Reference proteome</keyword>
<reference evidence="3 5" key="2">
    <citation type="submission" date="2018-06" db="EMBL/GenBank/DDBJ databases">
        <authorList>
            <consortium name="Pathogen Informatics"/>
            <person name="Doyle S."/>
        </authorList>
    </citation>
    <scope>NUCLEOTIDE SEQUENCE [LARGE SCALE GENOMIC DNA]</scope>
    <source>
        <strain evidence="3 5">NCTC12437</strain>
    </source>
</reference>
<feature type="transmembrane region" description="Helical" evidence="1">
    <location>
        <begin position="285"/>
        <end position="301"/>
    </location>
</feature>
<feature type="transmembrane region" description="Helical" evidence="1">
    <location>
        <begin position="343"/>
        <end position="363"/>
    </location>
</feature>
<name>A0A378IIL2_9GAMM</name>
<evidence type="ECO:0000256" key="1">
    <source>
        <dbReference type="SAM" id="Phobius"/>
    </source>
</evidence>
<evidence type="ECO:0000313" key="5">
    <source>
        <dbReference type="Proteomes" id="UP000255066"/>
    </source>
</evidence>
<protein>
    <submittedName>
        <fullName evidence="3">LphB</fullName>
    </submittedName>
</protein>
<feature type="transmembrane region" description="Helical" evidence="1">
    <location>
        <begin position="128"/>
        <end position="152"/>
    </location>
</feature>
<feature type="transmembrane region" description="Helical" evidence="1">
    <location>
        <begin position="313"/>
        <end position="337"/>
    </location>
</feature>
<dbReference type="Proteomes" id="UP000255066">
    <property type="component" value="Unassembled WGS sequence"/>
</dbReference>
<accession>A0A378IIL2</accession>
<dbReference type="EMBL" id="LNXT01000049">
    <property type="protein sequence ID" value="KTC67751.1"/>
    <property type="molecule type" value="Genomic_DNA"/>
</dbReference>
<feature type="transmembrane region" description="Helical" evidence="1">
    <location>
        <begin position="7"/>
        <end position="30"/>
    </location>
</feature>
<evidence type="ECO:0000313" key="4">
    <source>
        <dbReference type="Proteomes" id="UP000054735"/>
    </source>
</evidence>
<keyword evidence="1" id="KW-0812">Transmembrane</keyword>